<dbReference type="InterPro" id="IPR050388">
    <property type="entry name" value="ABC_Ni/Peptide_Import"/>
</dbReference>
<evidence type="ECO:0000256" key="1">
    <source>
        <dbReference type="ARBA" id="ARBA00004202"/>
    </source>
</evidence>
<dbReference type="GO" id="GO:0005524">
    <property type="term" value="F:ATP binding"/>
    <property type="evidence" value="ECO:0007669"/>
    <property type="project" value="UniProtKB-KW"/>
</dbReference>
<dbReference type="InterPro" id="IPR027417">
    <property type="entry name" value="P-loop_NTPase"/>
</dbReference>
<evidence type="ECO:0000256" key="4">
    <source>
        <dbReference type="ARBA" id="ARBA00022475"/>
    </source>
</evidence>
<comment type="similarity">
    <text evidence="2">Belongs to the ABC transporter superfamily.</text>
</comment>
<keyword evidence="7" id="KW-0472">Membrane</keyword>
<dbReference type="InterPro" id="IPR013563">
    <property type="entry name" value="Oligopep_ABC_C"/>
</dbReference>
<dbReference type="InterPro" id="IPR003439">
    <property type="entry name" value="ABC_transporter-like_ATP-bd"/>
</dbReference>
<evidence type="ECO:0000256" key="6">
    <source>
        <dbReference type="ARBA" id="ARBA00022840"/>
    </source>
</evidence>
<evidence type="ECO:0000313" key="9">
    <source>
        <dbReference type="EMBL" id="MFC5950390.1"/>
    </source>
</evidence>
<dbReference type="EMBL" id="JBHSQK010000047">
    <property type="protein sequence ID" value="MFC5950390.1"/>
    <property type="molecule type" value="Genomic_DNA"/>
</dbReference>
<comment type="subcellular location">
    <subcellularLocation>
        <location evidence="1">Cell membrane</location>
        <topology evidence="1">Peripheral membrane protein</topology>
    </subcellularLocation>
</comment>
<dbReference type="PANTHER" id="PTHR43297">
    <property type="entry name" value="OLIGOPEPTIDE TRANSPORT ATP-BINDING PROTEIN APPD"/>
    <property type="match status" value="1"/>
</dbReference>
<keyword evidence="4" id="KW-1003">Cell membrane</keyword>
<dbReference type="CDD" id="cd03257">
    <property type="entry name" value="ABC_NikE_OppD_transporters"/>
    <property type="match status" value="1"/>
</dbReference>
<name>A0ABW1IAU5_9PSEU</name>
<keyword evidence="5" id="KW-0547">Nucleotide-binding</keyword>
<organism evidence="9 10">
    <name type="scientific">Pseudonocardia lutea</name>
    <dbReference type="NCBI Taxonomy" id="2172015"/>
    <lineage>
        <taxon>Bacteria</taxon>
        <taxon>Bacillati</taxon>
        <taxon>Actinomycetota</taxon>
        <taxon>Actinomycetes</taxon>
        <taxon>Pseudonocardiales</taxon>
        <taxon>Pseudonocardiaceae</taxon>
        <taxon>Pseudonocardia</taxon>
    </lineage>
</organism>
<protein>
    <submittedName>
        <fullName evidence="9">ABC transporter ATP-binding protein</fullName>
    </submittedName>
</protein>
<dbReference type="Pfam" id="PF00005">
    <property type="entry name" value="ABC_tran"/>
    <property type="match status" value="1"/>
</dbReference>
<dbReference type="PROSITE" id="PS50893">
    <property type="entry name" value="ABC_TRANSPORTER_2"/>
    <property type="match status" value="1"/>
</dbReference>
<evidence type="ECO:0000256" key="3">
    <source>
        <dbReference type="ARBA" id="ARBA00022448"/>
    </source>
</evidence>
<dbReference type="NCBIfam" id="TIGR01727">
    <property type="entry name" value="oligo_HPY"/>
    <property type="match status" value="1"/>
</dbReference>
<accession>A0ABW1IAU5</accession>
<reference evidence="10" key="1">
    <citation type="journal article" date="2019" name="Int. J. Syst. Evol. Microbiol.">
        <title>The Global Catalogue of Microorganisms (GCM) 10K type strain sequencing project: providing services to taxonomists for standard genome sequencing and annotation.</title>
        <authorList>
            <consortium name="The Broad Institute Genomics Platform"/>
            <consortium name="The Broad Institute Genome Sequencing Center for Infectious Disease"/>
            <person name="Wu L."/>
            <person name="Ma J."/>
        </authorList>
    </citation>
    <scope>NUCLEOTIDE SEQUENCE [LARGE SCALE GENOMIC DNA]</scope>
    <source>
        <strain evidence="10">CGMCC 4.7397</strain>
    </source>
</reference>
<evidence type="ECO:0000313" key="10">
    <source>
        <dbReference type="Proteomes" id="UP001596119"/>
    </source>
</evidence>
<sequence>MTSSVRRKEHLAGAAPTTTPLLELQQLETSFPTPRGLVRAVDGISLKVHAGECVGIVGESGSGKSVLVRTVMNLLPPTAVLGAQSRVLLDGEDLASLSPQRRKHLWGPELAMVFQDPMTSLNPVRRVGDQIADPQRFHLGRSRKEARESAVELLTQVGISEPQRRLDQYPHELSGGMRQRVMIAIALACEPRVLIADEPTTALDVTVQRQILELLRGLQRDRGMAMVLITHDLGVVAGHTDRVAVMYAGRLVESAPTRVLFGEMGHRYTEALFRSTPRVEQPTHSRLEVIAGRPPDLVALPAGCRFAPRCTHAVERCATDLPQLEPQAHEHLLACHNPVARKAS</sequence>
<keyword evidence="3" id="KW-0813">Transport</keyword>
<evidence type="ECO:0000256" key="7">
    <source>
        <dbReference type="ARBA" id="ARBA00023136"/>
    </source>
</evidence>
<keyword evidence="6 9" id="KW-0067">ATP-binding</keyword>
<proteinExistence type="inferred from homology"/>
<dbReference type="Pfam" id="PF08352">
    <property type="entry name" value="oligo_HPY"/>
    <property type="match status" value="1"/>
</dbReference>
<evidence type="ECO:0000256" key="2">
    <source>
        <dbReference type="ARBA" id="ARBA00005417"/>
    </source>
</evidence>
<comment type="caution">
    <text evidence="9">The sequence shown here is derived from an EMBL/GenBank/DDBJ whole genome shotgun (WGS) entry which is preliminary data.</text>
</comment>
<dbReference type="InterPro" id="IPR017871">
    <property type="entry name" value="ABC_transporter-like_CS"/>
</dbReference>
<gene>
    <name evidence="9" type="ORF">ACFQH9_19155</name>
</gene>
<dbReference type="Gene3D" id="3.40.50.300">
    <property type="entry name" value="P-loop containing nucleotide triphosphate hydrolases"/>
    <property type="match status" value="1"/>
</dbReference>
<dbReference type="SUPFAM" id="SSF52540">
    <property type="entry name" value="P-loop containing nucleoside triphosphate hydrolases"/>
    <property type="match status" value="1"/>
</dbReference>
<dbReference type="Proteomes" id="UP001596119">
    <property type="component" value="Unassembled WGS sequence"/>
</dbReference>
<dbReference type="PROSITE" id="PS00211">
    <property type="entry name" value="ABC_TRANSPORTER_1"/>
    <property type="match status" value="1"/>
</dbReference>
<feature type="domain" description="ABC transporter" evidence="8">
    <location>
        <begin position="22"/>
        <end position="273"/>
    </location>
</feature>
<dbReference type="PANTHER" id="PTHR43297:SF2">
    <property type="entry name" value="DIPEPTIDE TRANSPORT ATP-BINDING PROTEIN DPPD"/>
    <property type="match status" value="1"/>
</dbReference>
<keyword evidence="10" id="KW-1185">Reference proteome</keyword>
<evidence type="ECO:0000259" key="8">
    <source>
        <dbReference type="PROSITE" id="PS50893"/>
    </source>
</evidence>
<dbReference type="InterPro" id="IPR003593">
    <property type="entry name" value="AAA+_ATPase"/>
</dbReference>
<evidence type="ECO:0000256" key="5">
    <source>
        <dbReference type="ARBA" id="ARBA00022741"/>
    </source>
</evidence>
<dbReference type="RefSeq" id="WP_379567524.1">
    <property type="nucleotide sequence ID" value="NZ_JBHSQK010000047.1"/>
</dbReference>
<dbReference type="SMART" id="SM00382">
    <property type="entry name" value="AAA"/>
    <property type="match status" value="1"/>
</dbReference>